<sequence length="332" mass="34607">MSTRTPRGGAGRRRLLATAAAMAALRVSPGRAQAFPARPVRIVVAFPPGGAADIVARLLADHLRQAWGQPVVVENRAGAGGNIAGAEVARAEPDGHTLLITSQSIAVNRFLYARMPFDPAADVAPVSLAISVPNVMVVPATSPDRGVADFIARARANPGRLTFGSAGVGTSIHLAGELFKHRTGVNLVHVPYRGAAPAMNDLIAGRLDVMFDTLTVSASHLRAGTIRALGVTTRSRAAAIPDVPPIAETVPDFDVASWFAFFAPARTPAEIVARIARDMAAALRDPAVTGRLAELGAAAVGSTPEALGQAMRAEAEMWEPIIRQAGIRIEEG</sequence>
<dbReference type="PANTHER" id="PTHR42928:SF5">
    <property type="entry name" value="BLR1237 PROTEIN"/>
    <property type="match status" value="1"/>
</dbReference>
<keyword evidence="2" id="KW-0732">Signal</keyword>
<dbReference type="PANTHER" id="PTHR42928">
    <property type="entry name" value="TRICARBOXYLATE-BINDING PROTEIN"/>
    <property type="match status" value="1"/>
</dbReference>
<dbReference type="CDD" id="cd13578">
    <property type="entry name" value="PBP2_Bug27"/>
    <property type="match status" value="1"/>
</dbReference>
<evidence type="ECO:0000256" key="1">
    <source>
        <dbReference type="ARBA" id="ARBA00006987"/>
    </source>
</evidence>
<dbReference type="Gene3D" id="3.40.190.10">
    <property type="entry name" value="Periplasmic binding protein-like II"/>
    <property type="match status" value="1"/>
</dbReference>
<dbReference type="Gene3D" id="3.40.190.150">
    <property type="entry name" value="Bordetella uptake gene, domain 1"/>
    <property type="match status" value="1"/>
</dbReference>
<proteinExistence type="inferred from homology"/>
<comment type="similarity">
    <text evidence="1">Belongs to the UPF0065 (bug) family.</text>
</comment>
<evidence type="ECO:0000256" key="2">
    <source>
        <dbReference type="SAM" id="SignalP"/>
    </source>
</evidence>
<dbReference type="InterPro" id="IPR006311">
    <property type="entry name" value="TAT_signal"/>
</dbReference>
<dbReference type="PIRSF" id="PIRSF017082">
    <property type="entry name" value="YflP"/>
    <property type="match status" value="1"/>
</dbReference>
<feature type="signal peptide" evidence="2">
    <location>
        <begin position="1"/>
        <end position="34"/>
    </location>
</feature>
<dbReference type="SUPFAM" id="SSF53850">
    <property type="entry name" value="Periplasmic binding protein-like II"/>
    <property type="match status" value="1"/>
</dbReference>
<name>A0ABS7EX73_9PROT</name>
<dbReference type="PROSITE" id="PS51318">
    <property type="entry name" value="TAT"/>
    <property type="match status" value="1"/>
</dbReference>
<protein>
    <submittedName>
        <fullName evidence="3">Tripartite tricarboxylate transporter substrate binding protein</fullName>
    </submittedName>
</protein>
<dbReference type="InterPro" id="IPR042100">
    <property type="entry name" value="Bug_dom1"/>
</dbReference>
<reference evidence="3 4" key="1">
    <citation type="submission" date="2021-08" db="EMBL/GenBank/DDBJ databases">
        <title>Caldovatus sediminis gen. nov., sp. nov., a moderately thermophilic bacterium isolated from a hot spring.</title>
        <authorList>
            <person name="Hu C.-J."/>
            <person name="Li W.-J."/>
            <person name="Xian W.-D."/>
        </authorList>
    </citation>
    <scope>NUCLEOTIDE SEQUENCE [LARGE SCALE GENOMIC DNA]</scope>
    <source>
        <strain evidence="3 4">SYSU G05006</strain>
    </source>
</reference>
<feature type="chain" id="PRO_5046977346" evidence="2">
    <location>
        <begin position="35"/>
        <end position="332"/>
    </location>
</feature>
<evidence type="ECO:0000313" key="3">
    <source>
        <dbReference type="EMBL" id="MBW8267956.1"/>
    </source>
</evidence>
<dbReference type="Proteomes" id="UP001519924">
    <property type="component" value="Unassembled WGS sequence"/>
</dbReference>
<accession>A0ABS7EX73</accession>
<dbReference type="InterPro" id="IPR005064">
    <property type="entry name" value="BUG"/>
</dbReference>
<dbReference type="RefSeq" id="WP_220115465.1">
    <property type="nucleotide sequence ID" value="NZ_JAHZUY010000001.1"/>
</dbReference>
<dbReference type="Pfam" id="PF03401">
    <property type="entry name" value="TctC"/>
    <property type="match status" value="1"/>
</dbReference>
<keyword evidence="4" id="KW-1185">Reference proteome</keyword>
<comment type="caution">
    <text evidence="3">The sequence shown here is derived from an EMBL/GenBank/DDBJ whole genome shotgun (WGS) entry which is preliminary data.</text>
</comment>
<dbReference type="EMBL" id="JAHZUY010000001">
    <property type="protein sequence ID" value="MBW8267956.1"/>
    <property type="molecule type" value="Genomic_DNA"/>
</dbReference>
<gene>
    <name evidence="3" type="ORF">K1J50_00465</name>
</gene>
<organism evidence="3 4">
    <name type="scientific">Caldovatus aquaticus</name>
    <dbReference type="NCBI Taxonomy" id="2865671"/>
    <lineage>
        <taxon>Bacteria</taxon>
        <taxon>Pseudomonadati</taxon>
        <taxon>Pseudomonadota</taxon>
        <taxon>Alphaproteobacteria</taxon>
        <taxon>Acetobacterales</taxon>
        <taxon>Roseomonadaceae</taxon>
        <taxon>Caldovatus</taxon>
    </lineage>
</organism>
<evidence type="ECO:0000313" key="4">
    <source>
        <dbReference type="Proteomes" id="UP001519924"/>
    </source>
</evidence>